<feature type="domain" description="3-keto-alpha-glucoside-1,2-lyase/3-keto-2-hydroxy-glucal hydratase" evidence="1">
    <location>
        <begin position="35"/>
        <end position="257"/>
    </location>
</feature>
<organism evidence="2 3">
    <name type="scientific">Pedobacter nyackensis</name>
    <dbReference type="NCBI Taxonomy" id="475255"/>
    <lineage>
        <taxon>Bacteria</taxon>
        <taxon>Pseudomonadati</taxon>
        <taxon>Bacteroidota</taxon>
        <taxon>Sphingobacteriia</taxon>
        <taxon>Sphingobacteriales</taxon>
        <taxon>Sphingobacteriaceae</taxon>
        <taxon>Pedobacter</taxon>
    </lineage>
</organism>
<evidence type="ECO:0000259" key="1">
    <source>
        <dbReference type="Pfam" id="PF06439"/>
    </source>
</evidence>
<keyword evidence="3" id="KW-1185">Reference proteome</keyword>
<dbReference type="EMBL" id="FWYB01000026">
    <property type="protein sequence ID" value="SMD18358.1"/>
    <property type="molecule type" value="Genomic_DNA"/>
</dbReference>
<dbReference type="STRING" id="475255.SAMN04488101_12612"/>
<sequence>MKPKLTISIFKTALILGMPLLSVGFNIPEPPAKVKWTQLFNGKDLKDWKVKIRKHDLNDNFGNTFRVEDGNIEVRYDQYANKFDSQYGHLFFNKPYSHYLIGVEYRFVGDQIKDGPGWAYRNSGVMVHGQDPTTMTKDQEFPNSIEVQLLGGAGNGERSTANLCTPGTQFVLNGKVIKNHCIESRSKTFNGEQWVRVEVLVLGDSLIVHYVNGEEVLRYERPQLDPVGGAAEGVLLKGGSISLQSESHPVDFRKVEIIDLDKYAKDPAKLKKVVEMLMSEKRVAKN</sequence>
<reference evidence="2 3" key="1">
    <citation type="submission" date="2017-04" db="EMBL/GenBank/DDBJ databases">
        <authorList>
            <person name="Afonso C.L."/>
            <person name="Miller P.J."/>
            <person name="Scott M.A."/>
            <person name="Spackman E."/>
            <person name="Goraichik I."/>
            <person name="Dimitrov K.M."/>
            <person name="Suarez D.L."/>
            <person name="Swayne D.E."/>
        </authorList>
    </citation>
    <scope>NUCLEOTIDE SEQUENCE [LARGE SCALE GENOMIC DNA]</scope>
    <source>
        <strain evidence="2 3">DSM 19625</strain>
    </source>
</reference>
<dbReference type="Gene3D" id="2.60.120.560">
    <property type="entry name" value="Exo-inulinase, domain 1"/>
    <property type="match status" value="1"/>
</dbReference>
<dbReference type="Proteomes" id="UP000192678">
    <property type="component" value="Unassembled WGS sequence"/>
</dbReference>
<dbReference type="AlphaFoldDB" id="A0A1W2F9P6"/>
<accession>A0A1W2F9P6</accession>
<dbReference type="GO" id="GO:0016787">
    <property type="term" value="F:hydrolase activity"/>
    <property type="evidence" value="ECO:0007669"/>
    <property type="project" value="InterPro"/>
</dbReference>
<gene>
    <name evidence="2" type="ORF">SAMN04488101_12612</name>
</gene>
<proteinExistence type="predicted"/>
<evidence type="ECO:0000313" key="3">
    <source>
        <dbReference type="Proteomes" id="UP000192678"/>
    </source>
</evidence>
<name>A0A1W2F9P6_9SPHI</name>
<evidence type="ECO:0000313" key="2">
    <source>
        <dbReference type="EMBL" id="SMD18358.1"/>
    </source>
</evidence>
<dbReference type="InterPro" id="IPR010496">
    <property type="entry name" value="AL/BT2_dom"/>
</dbReference>
<dbReference type="Pfam" id="PF06439">
    <property type="entry name" value="3keto-disac_hyd"/>
    <property type="match status" value="1"/>
</dbReference>
<dbReference type="RefSeq" id="WP_084292557.1">
    <property type="nucleotide sequence ID" value="NZ_FWYB01000026.1"/>
</dbReference>
<protein>
    <recommendedName>
        <fullName evidence="1">3-keto-alpha-glucoside-1,2-lyase/3-keto-2-hydroxy-glucal hydratase domain-containing protein</fullName>
    </recommendedName>
</protein>